<accession>A0A6A8GI73</accession>
<dbReference type="SUPFAM" id="SSF56349">
    <property type="entry name" value="DNA breaking-rejoining enzymes"/>
    <property type="match status" value="1"/>
</dbReference>
<dbReference type="RefSeq" id="WP_151162706.1">
    <property type="nucleotide sequence ID" value="NZ_WKJO01000001.1"/>
</dbReference>
<dbReference type="Pfam" id="PF00589">
    <property type="entry name" value="Phage_integrase"/>
    <property type="match status" value="1"/>
</dbReference>
<dbReference type="GO" id="GO:0006310">
    <property type="term" value="P:DNA recombination"/>
    <property type="evidence" value="ECO:0007669"/>
    <property type="project" value="UniProtKB-KW"/>
</dbReference>
<dbReference type="GO" id="GO:0003677">
    <property type="term" value="F:DNA binding"/>
    <property type="evidence" value="ECO:0007669"/>
    <property type="project" value="InterPro"/>
</dbReference>
<dbReference type="InterPro" id="IPR011010">
    <property type="entry name" value="DNA_brk_join_enz"/>
</dbReference>
<keyword evidence="4" id="KW-1185">Reference proteome</keyword>
<dbReference type="Gene3D" id="1.10.443.10">
    <property type="entry name" value="Intergrase catalytic core"/>
    <property type="match status" value="1"/>
</dbReference>
<protein>
    <submittedName>
        <fullName evidence="3">Tyrosine-type recombinase/integrase</fullName>
    </submittedName>
</protein>
<evidence type="ECO:0000256" key="1">
    <source>
        <dbReference type="ARBA" id="ARBA00023172"/>
    </source>
</evidence>
<evidence type="ECO:0000313" key="4">
    <source>
        <dbReference type="Proteomes" id="UP000439022"/>
    </source>
</evidence>
<dbReference type="AlphaFoldDB" id="A0A6A8GI73"/>
<name>A0A6A8GI73_9EURY</name>
<feature type="domain" description="Tyr recombinase" evidence="2">
    <location>
        <begin position="135"/>
        <end position="314"/>
    </location>
</feature>
<evidence type="ECO:0000313" key="3">
    <source>
        <dbReference type="EMBL" id="MRX22172.1"/>
    </source>
</evidence>
<keyword evidence="1" id="KW-0233">DNA recombination</keyword>
<dbReference type="CDD" id="cd00397">
    <property type="entry name" value="DNA_BRE_C"/>
    <property type="match status" value="1"/>
</dbReference>
<sequence>MTANPARAIERLRERLDTSEDISEADAAVLRKMSNRIRILGPAEYSDHRHEFLLMRCVKLAEEVGGLADALDDRGTAEELVAWINTHQTNSAETNKDYRVALRMFGELATDGEGKPDSISWIPGGYPKNYDPAPEPGKMLRWDKDVQLMLDACHNYRDKALIALAWDAGPRSGELQDLSVGDITDHEYGLQATFNGKTGRRTVTLIPSVPHVRQWLSVHPGANDRNAPLWSKLSSADDITANRLRDILKDAARRAGVTRPVTPTNFRKSSASYLASQGVSQAHLEQHHGWKRGSSIAGRYIAVFGDATDREIAAAHGIDVEPDKPDPIAPLQCPRCTRETPREKDLCVWCGQALTQQGLEGVKEQEERLFRSAAEAEEFDLEDVAELRDLAESNPVLRRVFLGVD</sequence>
<dbReference type="InterPro" id="IPR002104">
    <property type="entry name" value="Integrase_catalytic"/>
</dbReference>
<comment type="caution">
    <text evidence="3">The sequence shown here is derived from an EMBL/GenBank/DDBJ whole genome shotgun (WGS) entry which is preliminary data.</text>
</comment>
<dbReference type="InterPro" id="IPR013762">
    <property type="entry name" value="Integrase-like_cat_sf"/>
</dbReference>
<dbReference type="Proteomes" id="UP000439022">
    <property type="component" value="Unassembled WGS sequence"/>
</dbReference>
<dbReference type="PROSITE" id="PS51898">
    <property type="entry name" value="TYR_RECOMBINASE"/>
    <property type="match status" value="1"/>
</dbReference>
<organism evidence="3 4">
    <name type="scientific">Haloferax litoreum</name>
    <dbReference type="NCBI Taxonomy" id="2666140"/>
    <lineage>
        <taxon>Archaea</taxon>
        <taxon>Methanobacteriati</taxon>
        <taxon>Methanobacteriota</taxon>
        <taxon>Stenosarchaea group</taxon>
        <taxon>Halobacteria</taxon>
        <taxon>Halobacteriales</taxon>
        <taxon>Haloferacaceae</taxon>
        <taxon>Haloferax</taxon>
    </lineage>
</organism>
<dbReference type="GO" id="GO:0015074">
    <property type="term" value="P:DNA integration"/>
    <property type="evidence" value="ECO:0007669"/>
    <property type="project" value="InterPro"/>
</dbReference>
<evidence type="ECO:0000259" key="2">
    <source>
        <dbReference type="PROSITE" id="PS51898"/>
    </source>
</evidence>
<reference evidence="3 4" key="1">
    <citation type="submission" date="2019-11" db="EMBL/GenBank/DDBJ databases">
        <title>Whole genome sequence of Haloferax sp. MBLA0076.</title>
        <authorList>
            <person name="Seo M.-J."/>
            <person name="Cho E.-S."/>
        </authorList>
    </citation>
    <scope>NUCLEOTIDE SEQUENCE [LARGE SCALE GENOMIC DNA]</scope>
    <source>
        <strain evidence="3 4">MBLA0076</strain>
    </source>
</reference>
<dbReference type="EMBL" id="WKJO01000001">
    <property type="protein sequence ID" value="MRX22172.1"/>
    <property type="molecule type" value="Genomic_DNA"/>
</dbReference>
<proteinExistence type="predicted"/>
<gene>
    <name evidence="3" type="ORF">GJR96_09415</name>
</gene>